<dbReference type="SMART" id="SM00449">
    <property type="entry name" value="SPRY"/>
    <property type="match status" value="1"/>
</dbReference>
<dbReference type="PANTHER" id="PTHR10598">
    <property type="entry name" value="SET1/ASH2 HISTONE METHYLTRANSFERASE COMPLEX SUBUNIT ASH2"/>
    <property type="match status" value="1"/>
</dbReference>
<keyword evidence="6" id="KW-1185">Reference proteome</keyword>
<dbReference type="InterPro" id="IPR013320">
    <property type="entry name" value="ConA-like_dom_sf"/>
</dbReference>
<dbReference type="VEuPathDB" id="FungiDB:SCODWIG_02525"/>
<dbReference type="InterPro" id="IPR043136">
    <property type="entry name" value="B30.2/SPRY_sf"/>
</dbReference>
<sequence length="469" mass="54487">MKIYTIPYNESTDFVFKNKNNLNDENLIRRPPLPQLLKKDNHLIKPEEAPLNKRNFIYSPCQANPLFTKLKFVTTEYAIENDDIGGLSLTDKSDEIYLTENNFFHQCTVPKKYGWRSIKSEVAIKEGLCYFEIRILHNDNINSNIRFGISRREASLEAPIGYDSYGYGIRDKTLESVHCGKLKTFSKYKLSLKKGDIVGVLVKLPTMEQQLEQCLLFKDKQLQKYTIKNPRKKLSKQQEFERDLLLNCDPSDILRDQIAIRYKNQLYFEATDYVKAKRESDSTTTGKRQLDSDDPIKATNYEETDNFYLEDSFMKIYLNGEEMGCSFTQLLPFLPPFSELKYNDKFYYNFWKTGKHEEQQHKLDSNTDVIEGLSGDNNIGAGLNTKTATTGVILKNKYANNSKLGYYPTISCFNGGESELVTTKDKLRYYDQILKEYQNAKTLQDIYKLQVADDIVWDIIDEVEAEFTE</sequence>
<dbReference type="EMBL" id="UFAJ01000445">
    <property type="protein sequence ID" value="SSD60764.1"/>
    <property type="molecule type" value="Genomic_DNA"/>
</dbReference>
<dbReference type="InterPro" id="IPR037353">
    <property type="entry name" value="ASH2"/>
</dbReference>
<evidence type="ECO:0000259" key="4">
    <source>
        <dbReference type="SMART" id="SM00449"/>
    </source>
</evidence>
<gene>
    <name evidence="5" type="ORF">SCODWIG_02525</name>
</gene>
<dbReference type="PANTHER" id="PTHR10598:SF0">
    <property type="entry name" value="SET1_ASH2 HISTONE METHYLTRANSFERASE COMPLEX SUBUNIT ASH2"/>
    <property type="match status" value="1"/>
</dbReference>
<comment type="similarity">
    <text evidence="3">Belongs to the cclA family.</text>
</comment>
<evidence type="ECO:0000256" key="2">
    <source>
        <dbReference type="ARBA" id="ARBA00023242"/>
    </source>
</evidence>
<name>A0A376B8A9_9ASCO</name>
<dbReference type="Proteomes" id="UP000262825">
    <property type="component" value="Unassembled WGS sequence"/>
</dbReference>
<keyword evidence="2" id="KW-0539">Nucleus</keyword>
<dbReference type="GO" id="GO:0000976">
    <property type="term" value="F:transcription cis-regulatory region binding"/>
    <property type="evidence" value="ECO:0007669"/>
    <property type="project" value="TreeGrafter"/>
</dbReference>
<dbReference type="CDD" id="cd12872">
    <property type="entry name" value="SPRY_Ash2"/>
    <property type="match status" value="1"/>
</dbReference>
<reference evidence="6" key="1">
    <citation type="submission" date="2018-06" db="EMBL/GenBank/DDBJ databases">
        <authorList>
            <person name="Guldener U."/>
        </authorList>
    </citation>
    <scope>NUCLEOTIDE SEQUENCE [LARGE SCALE GENOMIC DNA]</scope>
    <source>
        <strain evidence="6">UTAD17</strain>
    </source>
</reference>
<evidence type="ECO:0000256" key="3">
    <source>
        <dbReference type="ARBA" id="ARBA00038149"/>
    </source>
</evidence>
<dbReference type="SUPFAM" id="SSF49899">
    <property type="entry name" value="Concanavalin A-like lectins/glucanases"/>
    <property type="match status" value="1"/>
</dbReference>
<dbReference type="OrthoDB" id="10266026at2759"/>
<dbReference type="Gene3D" id="2.60.120.920">
    <property type="match status" value="1"/>
</dbReference>
<dbReference type="AlphaFoldDB" id="A0A376B8A9"/>
<dbReference type="GO" id="GO:0048188">
    <property type="term" value="C:Set1C/COMPASS complex"/>
    <property type="evidence" value="ECO:0007669"/>
    <property type="project" value="InterPro"/>
</dbReference>
<evidence type="ECO:0000256" key="1">
    <source>
        <dbReference type="ARBA" id="ARBA00004123"/>
    </source>
</evidence>
<evidence type="ECO:0000313" key="5">
    <source>
        <dbReference type="EMBL" id="SSD60764.1"/>
    </source>
</evidence>
<protein>
    <submittedName>
        <fullName evidence="5">Related to COMPASS component BRE2</fullName>
    </submittedName>
</protein>
<dbReference type="InterPro" id="IPR003877">
    <property type="entry name" value="SPRY_dom"/>
</dbReference>
<feature type="domain" description="SPRY" evidence="4">
    <location>
        <begin position="126"/>
        <end position="354"/>
    </location>
</feature>
<organism evidence="5 6">
    <name type="scientific">Saccharomycodes ludwigii</name>
    <dbReference type="NCBI Taxonomy" id="36035"/>
    <lineage>
        <taxon>Eukaryota</taxon>
        <taxon>Fungi</taxon>
        <taxon>Dikarya</taxon>
        <taxon>Ascomycota</taxon>
        <taxon>Saccharomycotina</taxon>
        <taxon>Saccharomycetes</taxon>
        <taxon>Saccharomycodales</taxon>
        <taxon>Saccharomycodaceae</taxon>
        <taxon>Saccharomycodes</taxon>
    </lineage>
</organism>
<comment type="subcellular location">
    <subcellularLocation>
        <location evidence="1">Nucleus</location>
    </subcellularLocation>
</comment>
<accession>A0A376B8A9</accession>
<proteinExistence type="inferred from homology"/>
<evidence type="ECO:0000313" key="6">
    <source>
        <dbReference type="Proteomes" id="UP000262825"/>
    </source>
</evidence>